<accession>A0ABY1QI90</accession>
<sequence>MTPDQEKPIAELSADAYRKCMHRIDLGMAAPHGMSPEQQMHQAIDYAVASARCLEARQRLERALERLAFN</sequence>
<dbReference type="Proteomes" id="UP001158049">
    <property type="component" value="Unassembled WGS sequence"/>
</dbReference>
<name>A0ABY1QI90_9BURK</name>
<organism evidence="1 2">
    <name type="scientific">Noviherbaspirillum suwonense</name>
    <dbReference type="NCBI Taxonomy" id="1224511"/>
    <lineage>
        <taxon>Bacteria</taxon>
        <taxon>Pseudomonadati</taxon>
        <taxon>Pseudomonadota</taxon>
        <taxon>Betaproteobacteria</taxon>
        <taxon>Burkholderiales</taxon>
        <taxon>Oxalobacteraceae</taxon>
        <taxon>Noviherbaspirillum</taxon>
    </lineage>
</organism>
<evidence type="ECO:0000313" key="1">
    <source>
        <dbReference type="EMBL" id="SMP68862.1"/>
    </source>
</evidence>
<comment type="caution">
    <text evidence="1">The sequence shown here is derived from an EMBL/GenBank/DDBJ whole genome shotgun (WGS) entry which is preliminary data.</text>
</comment>
<dbReference type="EMBL" id="FXUL01000014">
    <property type="protein sequence ID" value="SMP68862.1"/>
    <property type="molecule type" value="Genomic_DNA"/>
</dbReference>
<dbReference type="RefSeq" id="WP_283443549.1">
    <property type="nucleotide sequence ID" value="NZ_FXUL01000014.1"/>
</dbReference>
<protein>
    <submittedName>
        <fullName evidence="1">Uncharacterized protein</fullName>
    </submittedName>
</protein>
<evidence type="ECO:0000313" key="2">
    <source>
        <dbReference type="Proteomes" id="UP001158049"/>
    </source>
</evidence>
<proteinExistence type="predicted"/>
<reference evidence="1 2" key="1">
    <citation type="submission" date="2017-05" db="EMBL/GenBank/DDBJ databases">
        <authorList>
            <person name="Varghese N."/>
            <person name="Submissions S."/>
        </authorList>
    </citation>
    <scope>NUCLEOTIDE SEQUENCE [LARGE SCALE GENOMIC DNA]</scope>
    <source>
        <strain evidence="1 2">DSM 26001</strain>
    </source>
</reference>
<keyword evidence="2" id="KW-1185">Reference proteome</keyword>
<gene>
    <name evidence="1" type="ORF">SAMN06295970_11481</name>
</gene>